<proteinExistence type="predicted"/>
<dbReference type="Proteomes" id="UP000636458">
    <property type="component" value="Unassembled WGS sequence"/>
</dbReference>
<evidence type="ECO:0000313" key="2">
    <source>
        <dbReference type="Proteomes" id="UP000636458"/>
    </source>
</evidence>
<dbReference type="InterPro" id="IPR006175">
    <property type="entry name" value="YjgF/YER057c/UK114"/>
</dbReference>
<dbReference type="GO" id="GO:0005829">
    <property type="term" value="C:cytosol"/>
    <property type="evidence" value="ECO:0007669"/>
    <property type="project" value="TreeGrafter"/>
</dbReference>
<dbReference type="InterPro" id="IPR035959">
    <property type="entry name" value="RutC-like_sf"/>
</dbReference>
<gene>
    <name evidence="1" type="ORF">IV501_14210</name>
</gene>
<comment type="caution">
    <text evidence="1">The sequence shown here is derived from an EMBL/GenBank/DDBJ whole genome shotgun (WGS) entry which is preliminary data.</text>
</comment>
<dbReference type="PANTHER" id="PTHR11803">
    <property type="entry name" value="2-IMINOBUTANOATE/2-IMINOPROPANOATE DEAMINASE RIDA"/>
    <property type="match status" value="1"/>
</dbReference>
<dbReference type="PANTHER" id="PTHR11803:SF39">
    <property type="entry name" value="2-IMINOBUTANOATE_2-IMINOPROPANOATE DEAMINASE"/>
    <property type="match status" value="1"/>
</dbReference>
<name>A0A934SNR2_9MICO</name>
<dbReference type="RefSeq" id="WP_200557031.1">
    <property type="nucleotide sequence ID" value="NZ_JAEPES010000005.1"/>
</dbReference>
<dbReference type="Gene3D" id="3.30.1330.40">
    <property type="entry name" value="RutC-like"/>
    <property type="match status" value="1"/>
</dbReference>
<dbReference type="EMBL" id="JAEPES010000005">
    <property type="protein sequence ID" value="MBK4348790.1"/>
    <property type="molecule type" value="Genomic_DNA"/>
</dbReference>
<dbReference type="CDD" id="cd00448">
    <property type="entry name" value="YjgF_YER057c_UK114_family"/>
    <property type="match status" value="1"/>
</dbReference>
<protein>
    <submittedName>
        <fullName evidence="1">RidA family protein</fullName>
    </submittedName>
</protein>
<reference evidence="1" key="1">
    <citation type="submission" date="2021-01" db="EMBL/GenBank/DDBJ databases">
        <title>Lacisediminihabitans sp. nov. strain G11-30, isolated from Antarctic Soil.</title>
        <authorList>
            <person name="Li J."/>
        </authorList>
    </citation>
    <scope>NUCLEOTIDE SEQUENCE</scope>
    <source>
        <strain evidence="1">G11-30</strain>
    </source>
</reference>
<organism evidence="1 2">
    <name type="scientific">Lacisediminihabitans changchengi</name>
    <dbReference type="NCBI Taxonomy" id="2787634"/>
    <lineage>
        <taxon>Bacteria</taxon>
        <taxon>Bacillati</taxon>
        <taxon>Actinomycetota</taxon>
        <taxon>Actinomycetes</taxon>
        <taxon>Micrococcales</taxon>
        <taxon>Microbacteriaceae</taxon>
        <taxon>Lacisediminihabitans</taxon>
    </lineage>
</organism>
<accession>A0A934SNR2</accession>
<sequence>MEFSRMGVAPERPYVSAVIADGRFVFVSGQTPTRDGKMLDGSIGDQTSAVLQNIAAILDSAGAGLQDVVRCGVFLADLSQLAEFNAAYTAAFGARLPARTTVGASLPGYGVEIDCIALLPRG</sequence>
<keyword evidence="2" id="KW-1185">Reference proteome</keyword>
<dbReference type="SUPFAM" id="SSF55298">
    <property type="entry name" value="YjgF-like"/>
    <property type="match status" value="1"/>
</dbReference>
<evidence type="ECO:0000313" key="1">
    <source>
        <dbReference type="EMBL" id="MBK4348790.1"/>
    </source>
</evidence>
<dbReference type="Pfam" id="PF01042">
    <property type="entry name" value="Ribonuc_L-PSP"/>
    <property type="match status" value="1"/>
</dbReference>
<dbReference type="GO" id="GO:0019239">
    <property type="term" value="F:deaminase activity"/>
    <property type="evidence" value="ECO:0007669"/>
    <property type="project" value="TreeGrafter"/>
</dbReference>
<dbReference type="AlphaFoldDB" id="A0A934SNR2"/>